<protein>
    <submittedName>
        <fullName evidence="1">Uncharacterized protein</fullName>
    </submittedName>
</protein>
<dbReference type="Proteomes" id="UP000230002">
    <property type="component" value="Unassembled WGS sequence"/>
</dbReference>
<organism evidence="1 2">
    <name type="scientific">Ganoderma sinense ZZ0214-1</name>
    <dbReference type="NCBI Taxonomy" id="1077348"/>
    <lineage>
        <taxon>Eukaryota</taxon>
        <taxon>Fungi</taxon>
        <taxon>Dikarya</taxon>
        <taxon>Basidiomycota</taxon>
        <taxon>Agaricomycotina</taxon>
        <taxon>Agaricomycetes</taxon>
        <taxon>Polyporales</taxon>
        <taxon>Polyporaceae</taxon>
        <taxon>Ganoderma</taxon>
    </lineage>
</organism>
<reference evidence="1 2" key="1">
    <citation type="journal article" date="2015" name="Sci. Rep.">
        <title>Chromosome-level genome map provides insights into diverse defense mechanisms in the medicinal fungus Ganoderma sinense.</title>
        <authorList>
            <person name="Zhu Y."/>
            <person name="Xu J."/>
            <person name="Sun C."/>
            <person name="Zhou S."/>
            <person name="Xu H."/>
            <person name="Nelson D.R."/>
            <person name="Qian J."/>
            <person name="Song J."/>
            <person name="Luo H."/>
            <person name="Xiang L."/>
            <person name="Li Y."/>
            <person name="Xu Z."/>
            <person name="Ji A."/>
            <person name="Wang L."/>
            <person name="Lu S."/>
            <person name="Hayward A."/>
            <person name="Sun W."/>
            <person name="Li X."/>
            <person name="Schwartz D.C."/>
            <person name="Wang Y."/>
            <person name="Chen S."/>
        </authorList>
    </citation>
    <scope>NUCLEOTIDE SEQUENCE [LARGE SCALE GENOMIC DNA]</scope>
    <source>
        <strain evidence="1 2">ZZ0214-1</strain>
    </source>
</reference>
<proteinExistence type="predicted"/>
<name>A0A2G8SB76_9APHY</name>
<sequence length="141" mass="15688">MSTPFKFLLATPNRPVLHLYPPSIILPPSSPPVPLAQHVRTPPRPAGVHEGRRRRGVDRGLGAEHLLRGLHMWVLLPVAVGGRDGRRRMQPARHRPRSARGCGSVVNHGMMGFRVRVLSLRSVLCLCAYSRRPVQHRASSL</sequence>
<accession>A0A2G8SB76</accession>
<evidence type="ECO:0000313" key="2">
    <source>
        <dbReference type="Proteomes" id="UP000230002"/>
    </source>
</evidence>
<dbReference type="EMBL" id="AYKW01000012">
    <property type="protein sequence ID" value="PIL31017.1"/>
    <property type="molecule type" value="Genomic_DNA"/>
</dbReference>
<dbReference type="AlphaFoldDB" id="A0A2G8SB76"/>
<keyword evidence="2" id="KW-1185">Reference proteome</keyword>
<comment type="caution">
    <text evidence="1">The sequence shown here is derived from an EMBL/GenBank/DDBJ whole genome shotgun (WGS) entry which is preliminary data.</text>
</comment>
<gene>
    <name evidence="1" type="ORF">GSI_05711</name>
</gene>
<evidence type="ECO:0000313" key="1">
    <source>
        <dbReference type="EMBL" id="PIL31017.1"/>
    </source>
</evidence>